<evidence type="ECO:0000256" key="1">
    <source>
        <dbReference type="ARBA" id="ARBA00004370"/>
    </source>
</evidence>
<reference evidence="4" key="1">
    <citation type="submission" date="2012-04" db="EMBL/GenBank/DDBJ databases">
        <title>Characterization of mineral phosphate solubilization trait from soil metagenome.</title>
        <authorList>
            <person name="Chhabra S."/>
            <person name="Brazil D."/>
            <person name="Morrissey J."/>
            <person name="Burke J."/>
            <person name="O'Gara F."/>
            <person name="Dowling D."/>
        </authorList>
    </citation>
    <scope>NUCLEOTIDE SEQUENCE</scope>
</reference>
<evidence type="ECO:0000313" key="4">
    <source>
        <dbReference type="EMBL" id="AFK79197.1"/>
    </source>
</evidence>
<dbReference type="GO" id="GO:0019867">
    <property type="term" value="C:outer membrane"/>
    <property type="evidence" value="ECO:0007669"/>
    <property type="project" value="InterPro"/>
</dbReference>
<keyword evidence="2" id="KW-0472">Membrane</keyword>
<comment type="subcellular location">
    <subcellularLocation>
        <location evidence="1">Membrane</location>
    </subcellularLocation>
</comment>
<organism evidence="4">
    <name type="scientific">uncultured bacterium F42-01</name>
    <dbReference type="NCBI Taxonomy" id="1191438"/>
    <lineage>
        <taxon>Bacteria</taxon>
        <taxon>environmental samples</taxon>
    </lineage>
</organism>
<proteinExistence type="predicted"/>
<accession>I3VIJ1</accession>
<dbReference type="Pfam" id="PF01103">
    <property type="entry name" value="Omp85"/>
    <property type="match status" value="1"/>
</dbReference>
<sequence>MAGRFGAIRGAPILLTTVILLCGTPAARGQAMDPPGAGKPSKLRSAEDGWLDVSGFLDTKYGFLPIVVPITEPAVGYGAAGGVAFLNQPMGRSRAGYSRPDVTVVAGLGTANGTWGAAVGDWRHWRDGRLQTLVGAMYTSANLDFYGIGDDPVLAGRSLRYNLEPKGGTLQAKHRLGPSSFWAGLSYAFATTQVSFDAPAATPGLPDYRKETDVGGLTPSLTFDTRDNIFTPLRGAYVEGTVGLFSKAFGGDDEFQRVRIIGMQLFPLHRRVGLGFRLDAAACFGDAPFYLLPYISLRGAPALRYQGEEVAQIETEIRWQFWRRFSAVGFVGTGWAWNGFEQLDSKQTIVTGGTGFRYEIARRYGIHMGLDVAFGPDNPAIYVQVGSAWARP</sequence>
<feature type="domain" description="Bacterial surface antigen (D15)" evidence="3">
    <location>
        <begin position="211"/>
        <end position="284"/>
    </location>
</feature>
<dbReference type="AlphaFoldDB" id="I3VIJ1"/>
<dbReference type="Gene3D" id="2.40.160.50">
    <property type="entry name" value="membrane protein fhac: a member of the omp85/tpsb transporter family"/>
    <property type="match status" value="1"/>
</dbReference>
<dbReference type="EMBL" id="JQ970526">
    <property type="protein sequence ID" value="AFK79197.1"/>
    <property type="molecule type" value="Genomic_DNA"/>
</dbReference>
<name>I3VIJ1_9BACT</name>
<protein>
    <submittedName>
        <fullName evidence="4">Outer membrane protein/protective antigen OMA87</fullName>
    </submittedName>
</protein>
<evidence type="ECO:0000256" key="2">
    <source>
        <dbReference type="ARBA" id="ARBA00023136"/>
    </source>
</evidence>
<dbReference type="InterPro" id="IPR000184">
    <property type="entry name" value="Bac_surfAg_D15"/>
</dbReference>
<evidence type="ECO:0000259" key="3">
    <source>
        <dbReference type="Pfam" id="PF01103"/>
    </source>
</evidence>